<evidence type="ECO:0000313" key="1">
    <source>
        <dbReference type="EMBL" id="KAL0474813.1"/>
    </source>
</evidence>
<dbReference type="Proteomes" id="UP001451303">
    <property type="component" value="Unassembled WGS sequence"/>
</dbReference>
<gene>
    <name evidence="1" type="ORF">QR685DRAFT_432026</name>
</gene>
<protein>
    <submittedName>
        <fullName evidence="1">Uncharacterized protein</fullName>
    </submittedName>
</protein>
<reference evidence="1 2" key="1">
    <citation type="submission" date="2023-09" db="EMBL/GenBank/DDBJ databases">
        <title>Multi-omics analysis of a traditional fermented food reveals byproduct-associated fungal strains for waste-to-food upcycling.</title>
        <authorList>
            <consortium name="Lawrence Berkeley National Laboratory"/>
            <person name="Rekdal V.M."/>
            <person name="Villalobos-Escobedo J.M."/>
            <person name="Rodriguez-Valeron N."/>
            <person name="Garcia M.O."/>
            <person name="Vasquez D.P."/>
            <person name="Damayanti I."/>
            <person name="Sorensen P.M."/>
            <person name="Baidoo E.E."/>
            <person name="De Carvalho A.C."/>
            <person name="Riley R."/>
            <person name="Lipzen A."/>
            <person name="He G."/>
            <person name="Yan M."/>
            <person name="Haridas S."/>
            <person name="Daum C."/>
            <person name="Yoshinaga Y."/>
            <person name="Ng V."/>
            <person name="Grigoriev I.V."/>
            <person name="Munk R."/>
            <person name="Nuraida L."/>
            <person name="Wijaya C.H."/>
            <person name="Morales P.-C."/>
            <person name="Keasling J.D."/>
        </authorList>
    </citation>
    <scope>NUCLEOTIDE SEQUENCE [LARGE SCALE GENOMIC DNA]</scope>
    <source>
        <strain evidence="1 2">FGSC 2613</strain>
    </source>
</reference>
<evidence type="ECO:0000313" key="2">
    <source>
        <dbReference type="Proteomes" id="UP001451303"/>
    </source>
</evidence>
<sequence length="50" mass="6035">EDRIIVFSKAGYPFFIKDRGITINNLYIPYKFIKEVLEAAYNKKYYFGYN</sequence>
<name>A0ABR3DSG0_NEUIN</name>
<accession>A0ABR3DSG0</accession>
<feature type="non-terminal residue" evidence="1">
    <location>
        <position position="1"/>
    </location>
</feature>
<comment type="caution">
    <text evidence="1">The sequence shown here is derived from an EMBL/GenBank/DDBJ whole genome shotgun (WGS) entry which is preliminary data.</text>
</comment>
<keyword evidence="2" id="KW-1185">Reference proteome</keyword>
<organism evidence="1 2">
    <name type="scientific">Neurospora intermedia</name>
    <dbReference type="NCBI Taxonomy" id="5142"/>
    <lineage>
        <taxon>Eukaryota</taxon>
        <taxon>Fungi</taxon>
        <taxon>Dikarya</taxon>
        <taxon>Ascomycota</taxon>
        <taxon>Pezizomycotina</taxon>
        <taxon>Sordariomycetes</taxon>
        <taxon>Sordariomycetidae</taxon>
        <taxon>Sordariales</taxon>
        <taxon>Sordariaceae</taxon>
        <taxon>Neurospora</taxon>
    </lineage>
</organism>
<proteinExistence type="predicted"/>
<dbReference type="EMBL" id="JAVLET010000001">
    <property type="protein sequence ID" value="KAL0474813.1"/>
    <property type="molecule type" value="Genomic_DNA"/>
</dbReference>